<dbReference type="Proteomes" id="UP001189429">
    <property type="component" value="Unassembled WGS sequence"/>
</dbReference>
<sequence>HPWGEEEEEECEEARGRRQRPPSQRQGAKNCQRFVESMPRPAGEKWPPGRKTERTSSTAEIKTDASERHKADGRAQAIRGPVAVADRFPPHKPNAGTANA</sequence>
<proteinExistence type="predicted"/>
<evidence type="ECO:0000313" key="2">
    <source>
        <dbReference type="EMBL" id="CAK0800991.1"/>
    </source>
</evidence>
<protein>
    <submittedName>
        <fullName evidence="2">Uncharacterized protein</fullName>
    </submittedName>
</protein>
<comment type="caution">
    <text evidence="2">The sequence shown here is derived from an EMBL/GenBank/DDBJ whole genome shotgun (WGS) entry which is preliminary data.</text>
</comment>
<feature type="region of interest" description="Disordered" evidence="1">
    <location>
        <begin position="1"/>
        <end position="100"/>
    </location>
</feature>
<feature type="non-terminal residue" evidence="2">
    <location>
        <position position="1"/>
    </location>
</feature>
<keyword evidence="3" id="KW-1185">Reference proteome</keyword>
<dbReference type="EMBL" id="CAUYUJ010002486">
    <property type="protein sequence ID" value="CAK0800991.1"/>
    <property type="molecule type" value="Genomic_DNA"/>
</dbReference>
<accession>A0ABN9Q5H7</accession>
<evidence type="ECO:0000256" key="1">
    <source>
        <dbReference type="SAM" id="MobiDB-lite"/>
    </source>
</evidence>
<gene>
    <name evidence="2" type="ORF">PCOR1329_LOCUS9004</name>
</gene>
<feature type="compositionally biased region" description="Basic and acidic residues" evidence="1">
    <location>
        <begin position="61"/>
        <end position="73"/>
    </location>
</feature>
<name>A0ABN9Q5H7_9DINO</name>
<feature type="compositionally biased region" description="Acidic residues" evidence="1">
    <location>
        <begin position="1"/>
        <end position="12"/>
    </location>
</feature>
<organism evidence="2 3">
    <name type="scientific">Prorocentrum cordatum</name>
    <dbReference type="NCBI Taxonomy" id="2364126"/>
    <lineage>
        <taxon>Eukaryota</taxon>
        <taxon>Sar</taxon>
        <taxon>Alveolata</taxon>
        <taxon>Dinophyceae</taxon>
        <taxon>Prorocentrales</taxon>
        <taxon>Prorocentraceae</taxon>
        <taxon>Prorocentrum</taxon>
    </lineage>
</organism>
<reference evidence="2" key="1">
    <citation type="submission" date="2023-10" db="EMBL/GenBank/DDBJ databases">
        <authorList>
            <person name="Chen Y."/>
            <person name="Shah S."/>
            <person name="Dougan E. K."/>
            <person name="Thang M."/>
            <person name="Chan C."/>
        </authorList>
    </citation>
    <scope>NUCLEOTIDE SEQUENCE [LARGE SCALE GENOMIC DNA]</scope>
</reference>
<evidence type="ECO:0000313" key="3">
    <source>
        <dbReference type="Proteomes" id="UP001189429"/>
    </source>
</evidence>